<evidence type="ECO:0000313" key="3">
    <source>
        <dbReference type="Proteomes" id="UP001642464"/>
    </source>
</evidence>
<feature type="compositionally biased region" description="Polar residues" evidence="1">
    <location>
        <begin position="674"/>
        <end position="683"/>
    </location>
</feature>
<name>A0ABP0J4I1_9DINO</name>
<organism evidence="2 3">
    <name type="scientific">Durusdinium trenchii</name>
    <dbReference type="NCBI Taxonomy" id="1381693"/>
    <lineage>
        <taxon>Eukaryota</taxon>
        <taxon>Sar</taxon>
        <taxon>Alveolata</taxon>
        <taxon>Dinophyceae</taxon>
        <taxon>Suessiales</taxon>
        <taxon>Symbiodiniaceae</taxon>
        <taxon>Durusdinium</taxon>
    </lineage>
</organism>
<comment type="caution">
    <text evidence="2">The sequence shown here is derived from an EMBL/GenBank/DDBJ whole genome shotgun (WGS) entry which is preliminary data.</text>
</comment>
<sequence>MGLTHLHWRLILEFLPVEEAFGAARVCRNLCFAQEQLDARAYVKEIRPSTWLGWIYSEPMGQSFWRQLLREWHLCLKTSALQVAFVNGHGHVIAVEENTALASPPQRGDPFPIDWDDELYFCSIEPFDLEAIWPGPPEGQTEDCAGGARMGFCTVFVASIFIFVPALRLDGEAGILKLVINSNRKYQKPLNTLFESLKAVQFRNWADVVVVIGGSDENKIYSVNNITYIETPLMNFDLTGLAMLYRYRTHPLVHASSYMYILDTSTVGPTFPQRFAQLAEHFAQSATETSRAELAELLVPPAPASNVCVFGHGLVERYRRNFEIVLSKREGLDFEVGEVDIYGTGYGWHFLEPQLFEWDEHGLEPVPGYKGDLSVPRRLLDETIAVLALNAAWFWLSYWIRQLQAILLLRDGRFLLIGTSEDQASIQSQVTVRACRVFVADSLGALVAYAQDDRSREILRTQLPGSSSLSATADFSLRRVKMPRVTVDRWSEFSRFQDIFGDWRKPYAPAKTPAKAPRPKGVLYSYRPTAAKPTEQQLRNGMRCRVRREGEALVWKRCRCEGWDIGPVAPELEREYVEQAWREDRRWRSVSVLSLRRDSYYSAVVSQVISPTVVDIQYTNPTEWEDLTTEKLIDLDVDIGRIRVLPSNSWYRSFLEVWVPFPGGHCGTRDFGPTSPQRTSRNGATARAPPESPGPDTECTDTESVGNPTDGSLKLAEVFADSLEAHIFRCKTLSEEKTMLEEERDAIEQLHEVRASPRGKDMALAKRLFLQLLRTPFWMKWTGPLQGESPARVRRVSPRAGVFFERLEIA</sequence>
<feature type="region of interest" description="Disordered" evidence="1">
    <location>
        <begin position="668"/>
        <end position="708"/>
    </location>
</feature>
<keyword evidence="3" id="KW-1185">Reference proteome</keyword>
<reference evidence="2 3" key="1">
    <citation type="submission" date="2024-02" db="EMBL/GenBank/DDBJ databases">
        <authorList>
            <person name="Chen Y."/>
            <person name="Shah S."/>
            <person name="Dougan E. K."/>
            <person name="Thang M."/>
            <person name="Chan C."/>
        </authorList>
    </citation>
    <scope>NUCLEOTIDE SEQUENCE [LARGE SCALE GENOMIC DNA]</scope>
</reference>
<dbReference type="Proteomes" id="UP001642464">
    <property type="component" value="Unassembled WGS sequence"/>
</dbReference>
<evidence type="ECO:0008006" key="4">
    <source>
        <dbReference type="Google" id="ProtNLM"/>
    </source>
</evidence>
<gene>
    <name evidence="2" type="ORF">SCF082_LOCUS10233</name>
</gene>
<evidence type="ECO:0000256" key="1">
    <source>
        <dbReference type="SAM" id="MobiDB-lite"/>
    </source>
</evidence>
<evidence type="ECO:0000313" key="2">
    <source>
        <dbReference type="EMBL" id="CAK9009284.1"/>
    </source>
</evidence>
<proteinExistence type="predicted"/>
<dbReference type="EMBL" id="CAXAMM010005958">
    <property type="protein sequence ID" value="CAK9009284.1"/>
    <property type="molecule type" value="Genomic_DNA"/>
</dbReference>
<protein>
    <recommendedName>
        <fullName evidence="4">F-box domain-containing protein</fullName>
    </recommendedName>
</protein>
<accession>A0ABP0J4I1</accession>